<keyword evidence="4" id="KW-0547">Nucleotide-binding</keyword>
<dbReference type="NCBIfam" id="TIGR01498">
    <property type="entry name" value="folK"/>
    <property type="match status" value="1"/>
</dbReference>
<evidence type="ECO:0000313" key="9">
    <source>
        <dbReference type="EMBL" id="GEA50539.1"/>
    </source>
</evidence>
<dbReference type="OrthoDB" id="9790168at2"/>
<keyword evidence="5 9" id="KW-0418">Kinase</keyword>
<evidence type="ECO:0000256" key="7">
    <source>
        <dbReference type="ARBA" id="ARBA00022909"/>
    </source>
</evidence>
<evidence type="ECO:0000313" key="10">
    <source>
        <dbReference type="Proteomes" id="UP000318717"/>
    </source>
</evidence>
<keyword evidence="7" id="KW-0289">Folate biosynthesis</keyword>
<dbReference type="UniPathway" id="UPA00077">
    <property type="reaction ID" value="UER00155"/>
</dbReference>
<sequence>MTQTYLGIGTNIERDKHARAAIIELQRLGVNLQVSTIYRCPAAGFDGAEFYNFVVGIDTDWALPELSRRLRAIEVAYGRPENAMKKQDRTLDIDILLFGEEISKQSLQLPRCDIFKFNFVLQPLYELCPDLVIPGDGRSVRQVWEQEFNSIGGMSNLTAITLNLSDDYQ</sequence>
<comment type="caution">
    <text evidence="9">The sequence shown here is derived from an EMBL/GenBank/DDBJ whole genome shotgun (WGS) entry which is preliminary data.</text>
</comment>
<dbReference type="SUPFAM" id="SSF55083">
    <property type="entry name" value="6-hydroxymethyl-7,8-dihydropterin pyrophosphokinase, HPPK"/>
    <property type="match status" value="1"/>
</dbReference>
<dbReference type="GO" id="GO:0003848">
    <property type="term" value="F:2-amino-4-hydroxy-6-hydroxymethyldihydropteridine diphosphokinase activity"/>
    <property type="evidence" value="ECO:0007669"/>
    <property type="project" value="UniProtKB-EC"/>
</dbReference>
<dbReference type="AlphaFoldDB" id="A0A4Y3HTR3"/>
<evidence type="ECO:0000259" key="8">
    <source>
        <dbReference type="Pfam" id="PF01288"/>
    </source>
</evidence>
<proteinExistence type="predicted"/>
<dbReference type="PANTHER" id="PTHR43071">
    <property type="entry name" value="2-AMINO-4-HYDROXY-6-HYDROXYMETHYLDIHYDROPTERIDINE PYROPHOSPHOKINASE"/>
    <property type="match status" value="1"/>
</dbReference>
<dbReference type="RefSeq" id="WP_141344907.1">
    <property type="nucleotide sequence ID" value="NZ_BJLF01000005.1"/>
</dbReference>
<dbReference type="PANTHER" id="PTHR43071:SF2">
    <property type="entry name" value="2-AMINO-4-HYDROXY-6-HYDROXYMETHYLDIHYDROPTERIDINE PYROPHOSPHOKINASE"/>
    <property type="match status" value="1"/>
</dbReference>
<keyword evidence="3" id="KW-0808">Transferase</keyword>
<evidence type="ECO:0000256" key="2">
    <source>
        <dbReference type="ARBA" id="ARBA00013253"/>
    </source>
</evidence>
<accession>A0A4Y3HTR3</accession>
<feature type="domain" description="7,8-dihydro-6-hydroxymethylpterin-pyrophosphokinase" evidence="8">
    <location>
        <begin position="5"/>
        <end position="129"/>
    </location>
</feature>
<protein>
    <recommendedName>
        <fullName evidence="2">2-amino-4-hydroxy-6-hydroxymethyldihydropteridine diphosphokinase</fullName>
        <ecNumber evidence="2">2.7.6.3</ecNumber>
    </recommendedName>
</protein>
<evidence type="ECO:0000256" key="5">
    <source>
        <dbReference type="ARBA" id="ARBA00022777"/>
    </source>
</evidence>
<dbReference type="EMBL" id="BJLF01000005">
    <property type="protein sequence ID" value="GEA50539.1"/>
    <property type="molecule type" value="Genomic_DNA"/>
</dbReference>
<dbReference type="InterPro" id="IPR035907">
    <property type="entry name" value="Hppk_sf"/>
</dbReference>
<evidence type="ECO:0000256" key="6">
    <source>
        <dbReference type="ARBA" id="ARBA00022840"/>
    </source>
</evidence>
<reference evidence="9 10" key="1">
    <citation type="submission" date="2019-06" db="EMBL/GenBank/DDBJ databases">
        <title>Whole genome shotgun sequence of Vibrio inusitatus NBRC 102082.</title>
        <authorList>
            <person name="Hosoyama A."/>
            <person name="Uohara A."/>
            <person name="Ohji S."/>
            <person name="Ichikawa N."/>
        </authorList>
    </citation>
    <scope>NUCLEOTIDE SEQUENCE [LARGE SCALE GENOMIC DNA]</scope>
    <source>
        <strain evidence="9 10">NBRC 102082</strain>
    </source>
</reference>
<dbReference type="GO" id="GO:0016301">
    <property type="term" value="F:kinase activity"/>
    <property type="evidence" value="ECO:0007669"/>
    <property type="project" value="UniProtKB-KW"/>
</dbReference>
<dbReference type="Proteomes" id="UP000318717">
    <property type="component" value="Unassembled WGS sequence"/>
</dbReference>
<dbReference type="InterPro" id="IPR000550">
    <property type="entry name" value="Hppk"/>
</dbReference>
<dbReference type="EC" id="2.7.6.3" evidence="2"/>
<evidence type="ECO:0000256" key="1">
    <source>
        <dbReference type="ARBA" id="ARBA00005051"/>
    </source>
</evidence>
<name>A0A4Y3HTR3_9VIBR</name>
<dbReference type="GO" id="GO:0046654">
    <property type="term" value="P:tetrahydrofolate biosynthetic process"/>
    <property type="evidence" value="ECO:0007669"/>
    <property type="project" value="UniProtKB-UniPathway"/>
</dbReference>
<evidence type="ECO:0000256" key="4">
    <source>
        <dbReference type="ARBA" id="ARBA00022741"/>
    </source>
</evidence>
<dbReference type="CDD" id="cd00483">
    <property type="entry name" value="HPPK"/>
    <property type="match status" value="1"/>
</dbReference>
<gene>
    <name evidence="9" type="ORF">VIN01S_13430</name>
</gene>
<dbReference type="GO" id="GO:0005524">
    <property type="term" value="F:ATP binding"/>
    <property type="evidence" value="ECO:0007669"/>
    <property type="project" value="UniProtKB-KW"/>
</dbReference>
<dbReference type="GO" id="GO:0046656">
    <property type="term" value="P:folic acid biosynthetic process"/>
    <property type="evidence" value="ECO:0007669"/>
    <property type="project" value="UniProtKB-KW"/>
</dbReference>
<comment type="pathway">
    <text evidence="1">Cofactor biosynthesis; tetrahydrofolate biosynthesis; 2-amino-4-hydroxy-6-hydroxymethyl-7,8-dihydropteridine diphosphate from 7,8-dihydroneopterin triphosphate: step 4/4.</text>
</comment>
<organism evidence="9 10">
    <name type="scientific">Vibrio inusitatus NBRC 102082</name>
    <dbReference type="NCBI Taxonomy" id="1219070"/>
    <lineage>
        <taxon>Bacteria</taxon>
        <taxon>Pseudomonadati</taxon>
        <taxon>Pseudomonadota</taxon>
        <taxon>Gammaproteobacteria</taxon>
        <taxon>Vibrionales</taxon>
        <taxon>Vibrionaceae</taxon>
        <taxon>Vibrio</taxon>
    </lineage>
</organism>
<dbReference type="Pfam" id="PF01288">
    <property type="entry name" value="HPPK"/>
    <property type="match status" value="1"/>
</dbReference>
<keyword evidence="6" id="KW-0067">ATP-binding</keyword>
<evidence type="ECO:0000256" key="3">
    <source>
        <dbReference type="ARBA" id="ARBA00022679"/>
    </source>
</evidence>
<keyword evidence="10" id="KW-1185">Reference proteome</keyword>
<dbReference type="Gene3D" id="3.30.70.560">
    <property type="entry name" value="7,8-Dihydro-6-hydroxymethylpterin-pyrophosphokinase HPPK"/>
    <property type="match status" value="1"/>
</dbReference>